<keyword evidence="2" id="KW-1185">Reference proteome</keyword>
<organism evidence="1 2">
    <name type="scientific">Phaeosphaeria nodorum (strain SN15 / ATCC MYA-4574 / FGSC 10173)</name>
    <name type="common">Glume blotch fungus</name>
    <name type="synonym">Parastagonospora nodorum</name>
    <dbReference type="NCBI Taxonomy" id="321614"/>
    <lineage>
        <taxon>Eukaryota</taxon>
        <taxon>Fungi</taxon>
        <taxon>Dikarya</taxon>
        <taxon>Ascomycota</taxon>
        <taxon>Pezizomycotina</taxon>
        <taxon>Dothideomycetes</taxon>
        <taxon>Pleosporomycetidae</taxon>
        <taxon>Pleosporales</taxon>
        <taxon>Pleosporineae</taxon>
        <taxon>Phaeosphaeriaceae</taxon>
        <taxon>Parastagonospora</taxon>
    </lineage>
</organism>
<protein>
    <submittedName>
        <fullName evidence="1">Uncharacterized protein</fullName>
    </submittedName>
</protein>
<dbReference type="OrthoDB" id="3796016at2759"/>
<name>A0A7U2I320_PHANO</name>
<evidence type="ECO:0000313" key="2">
    <source>
        <dbReference type="Proteomes" id="UP000663193"/>
    </source>
</evidence>
<dbReference type="AlphaFoldDB" id="A0A7U2I320"/>
<dbReference type="EMBL" id="CP069034">
    <property type="protein sequence ID" value="QRD01491.1"/>
    <property type="molecule type" value="Genomic_DNA"/>
</dbReference>
<reference evidence="2" key="1">
    <citation type="journal article" date="2021" name="BMC Genomics">
        <title>Chromosome-level genome assembly and manually-curated proteome of model necrotroph Parastagonospora nodorum Sn15 reveals a genome-wide trove of candidate effector homologs, and redundancy of virulence-related functions within an accessory chromosome.</title>
        <authorList>
            <person name="Bertazzoni S."/>
            <person name="Jones D.A.B."/>
            <person name="Phan H.T."/>
            <person name="Tan K.-C."/>
            <person name="Hane J.K."/>
        </authorList>
    </citation>
    <scope>NUCLEOTIDE SEQUENCE [LARGE SCALE GENOMIC DNA]</scope>
    <source>
        <strain evidence="2">SN15 / ATCC MYA-4574 / FGSC 10173)</strain>
    </source>
</reference>
<proteinExistence type="predicted"/>
<dbReference type="Proteomes" id="UP000663193">
    <property type="component" value="Chromosome 12"/>
</dbReference>
<gene>
    <name evidence="1" type="ORF">JI435_121480</name>
</gene>
<dbReference type="VEuPathDB" id="FungiDB:JI435_121480"/>
<evidence type="ECO:0000313" key="1">
    <source>
        <dbReference type="EMBL" id="QRD01491.1"/>
    </source>
</evidence>
<sequence length="282" mass="32084">MDPSLTLEIPFVLLGRKDLKSSKYLPQNEEQTKPLEYINATLLALCPDILVHLIASSDQITPDVAWHLYPSPFDEDAILTVGERAKLSKDIWSCPAILHRTGISLDTSSTAWTLFTHEAGQIFSALAKLDAHEEPEIVVHGETIHLRPWSLVTPSQAQLRIVLVPGHDIHPPLFKHTLILAAALERKLTLLTTPSALLRYWTLSRFLEFRAVRQLGRKKAELWTEKGDAYAREERKWFARFDEEDRAGQRTKKRGREWWDVVDSVGVDDFRGFRENGGEVGC</sequence>
<accession>A0A7U2I320</accession>